<dbReference type="OrthoDB" id="9154909at2"/>
<accession>A0A158CP96</accession>
<comment type="caution">
    <text evidence="2">The sequence shown here is derived from an EMBL/GenBank/DDBJ whole genome shotgun (WGS) entry which is preliminary data.</text>
</comment>
<dbReference type="AlphaFoldDB" id="A0A158CP96"/>
<dbReference type="Proteomes" id="UP000054851">
    <property type="component" value="Unassembled WGS sequence"/>
</dbReference>
<dbReference type="EMBL" id="FCOA02000026">
    <property type="protein sequence ID" value="SAK84173.1"/>
    <property type="molecule type" value="Genomic_DNA"/>
</dbReference>
<evidence type="ECO:0008006" key="4">
    <source>
        <dbReference type="Google" id="ProtNLM"/>
    </source>
</evidence>
<feature type="chain" id="PRO_5007623202" description="Lipoprotein" evidence="1">
    <location>
        <begin position="25"/>
        <end position="340"/>
    </location>
</feature>
<organism evidence="2 3">
    <name type="scientific">Caballeronia hypogeia</name>
    <dbReference type="NCBI Taxonomy" id="1777140"/>
    <lineage>
        <taxon>Bacteria</taxon>
        <taxon>Pseudomonadati</taxon>
        <taxon>Pseudomonadota</taxon>
        <taxon>Betaproteobacteria</taxon>
        <taxon>Burkholderiales</taxon>
        <taxon>Burkholderiaceae</taxon>
        <taxon>Caballeronia</taxon>
    </lineage>
</organism>
<keyword evidence="3" id="KW-1185">Reference proteome</keyword>
<dbReference type="STRING" id="1777140.AWB79_05729"/>
<protein>
    <recommendedName>
        <fullName evidence="4">Lipoprotein</fullName>
    </recommendedName>
</protein>
<sequence length="340" mass="35685">MKAKFGLVLGLASLSGMSQESATAATGDAAKNVAVVAAPAQPARTVSVSAPVATLDTPEPLANAVNNVAFAATPSQPASSAAAMAALPEGVVTESNPMKLAYIARTSKEAAFFRPSPNMPEIVNEEMLRGYAEGGKAVKHVVTGYIGYMPKLKVLPCPVGCEGEAYEKAVAQFIDGYEGDGGIFRHRGEMIVQVRWFHARPWYARAVPVYGTDYFGVEFMLEGKVVSIGKQSLVAKAHTQNASELAHDVGARIGIELMNSLALGAKPDYLDAANNVGKGFAGAIGNVNDAIGSALGGEDVRARIEPATDANNNLLPAIDGIGPNEIEPITAMHYIYYTKF</sequence>
<name>A0A158CP96_9BURK</name>
<evidence type="ECO:0000313" key="3">
    <source>
        <dbReference type="Proteomes" id="UP000054851"/>
    </source>
</evidence>
<keyword evidence="1" id="KW-0732">Signal</keyword>
<dbReference type="RefSeq" id="WP_157695873.1">
    <property type="nucleotide sequence ID" value="NZ_FCOA02000026.1"/>
</dbReference>
<reference evidence="2" key="1">
    <citation type="submission" date="2016-01" db="EMBL/GenBank/DDBJ databases">
        <authorList>
            <person name="Peeters C."/>
        </authorList>
    </citation>
    <scope>NUCLEOTIDE SEQUENCE</scope>
    <source>
        <strain evidence="2">LMG 29322</strain>
    </source>
</reference>
<gene>
    <name evidence="2" type="ORF">AWB79_05729</name>
</gene>
<proteinExistence type="predicted"/>
<feature type="signal peptide" evidence="1">
    <location>
        <begin position="1"/>
        <end position="24"/>
    </location>
</feature>
<evidence type="ECO:0000313" key="2">
    <source>
        <dbReference type="EMBL" id="SAK84173.1"/>
    </source>
</evidence>
<evidence type="ECO:0000256" key="1">
    <source>
        <dbReference type="SAM" id="SignalP"/>
    </source>
</evidence>